<evidence type="ECO:0000313" key="1">
    <source>
        <dbReference type="EMBL" id="KGO74943.1"/>
    </source>
</evidence>
<comment type="caution">
    <text evidence="1">The sequence shown here is derived from an EMBL/GenBank/DDBJ whole genome shotgun (WGS) entry which is preliminary data.</text>
</comment>
<evidence type="ECO:0000313" key="2">
    <source>
        <dbReference type="Proteomes" id="UP000030104"/>
    </source>
</evidence>
<dbReference type="PANTHER" id="PTHR15192:SF8">
    <property type="entry name" value="FAD_NAD(P)-BINDING DOMAIN-CONTAINING PROTEIN"/>
    <property type="match status" value="1"/>
</dbReference>
<dbReference type="InterPro" id="IPR036188">
    <property type="entry name" value="FAD/NAD-bd_sf"/>
</dbReference>
<accession>A0A0A2L6W2</accession>
<reference evidence="1 2" key="1">
    <citation type="journal article" date="2015" name="Mol. Plant Microbe Interact.">
        <title>Genome, transcriptome, and functional analyses of Penicillium expansum provide new insights into secondary metabolism and pathogenicity.</title>
        <authorList>
            <person name="Ballester A.R."/>
            <person name="Marcet-Houben M."/>
            <person name="Levin E."/>
            <person name="Sela N."/>
            <person name="Selma-Lazaro C."/>
            <person name="Carmona L."/>
            <person name="Wisniewski M."/>
            <person name="Droby S."/>
            <person name="Gonzalez-Candelas L."/>
            <person name="Gabaldon T."/>
        </authorList>
    </citation>
    <scope>NUCLEOTIDE SEQUENCE [LARGE SCALE GENOMIC DNA]</scope>
    <source>
        <strain evidence="1 2">PHI-1</strain>
    </source>
</reference>
<organism evidence="1 2">
    <name type="scientific">Penicillium italicum</name>
    <name type="common">Blue mold</name>
    <dbReference type="NCBI Taxonomy" id="40296"/>
    <lineage>
        <taxon>Eukaryota</taxon>
        <taxon>Fungi</taxon>
        <taxon>Dikarya</taxon>
        <taxon>Ascomycota</taxon>
        <taxon>Pezizomycotina</taxon>
        <taxon>Eurotiomycetes</taxon>
        <taxon>Eurotiomycetidae</taxon>
        <taxon>Eurotiales</taxon>
        <taxon>Aspergillaceae</taxon>
        <taxon>Penicillium</taxon>
    </lineage>
</organism>
<dbReference type="PANTHER" id="PTHR15192">
    <property type="entry name" value="PROTEIN CBG05349"/>
    <property type="match status" value="1"/>
</dbReference>
<dbReference type="OMA" id="ASWDIQT"/>
<dbReference type="InterPro" id="IPR029731">
    <property type="entry name" value="OSGIN1/2"/>
</dbReference>
<dbReference type="PhylomeDB" id="A0A0A2L6W2"/>
<name>A0A0A2L6W2_PENIT</name>
<dbReference type="OrthoDB" id="412005at2759"/>
<keyword evidence="2" id="KW-1185">Reference proteome</keyword>
<protein>
    <submittedName>
        <fullName evidence="1">Uncharacterized protein</fullName>
    </submittedName>
</protein>
<proteinExistence type="predicted"/>
<dbReference type="SUPFAM" id="SSF51905">
    <property type="entry name" value="FAD/NAD(P)-binding domain"/>
    <property type="match status" value="1"/>
</dbReference>
<dbReference type="Gene3D" id="3.50.50.60">
    <property type="entry name" value="FAD/NAD(P)-binding domain"/>
    <property type="match status" value="1"/>
</dbReference>
<gene>
    <name evidence="1" type="ORF">PITC_031810</name>
</gene>
<sequence>MEIDTIIVGNGPSAMILSYILHGHIPFYSSEPPHPDHLLDAKLKAAPDILNADVIALTAHFDASRLSYSTQALPINVLLDTLVRPSVDVDEPGCISNIDWRSQPEKAVSHLVFGKSLKPGGQWTEDPWGANWDIQTLSYAAMLSLPGYSFADHHKKFTGKDLPSYTRPTRREIADYFAAYPEAAHIDDAFRCGEELKDISRTATGFYVRSHNLHCKRLVLASGIFSEIISPEPVLCPLLETKSSTDVPLLVIGSGFSAADAIISASPNQKILHIYKWSPSDRPSPLRACHQQAYPEYAGVYRLMKRAALAVEAAGTYQRPKYRRAASTPFLESRNWEDIYEGLPNVEATAVEVNGDLATVTMRRKDGTVFSRIVGGLVYAAGRRGKLDYLDPELRCEVLGQGNQVDPAVTGQTLRAKAIEDLEVAPGVYIIGSLTGDSLVRFSYGGCVYTAGHLIDGERDSRSVSSSFGSSAKLHGSSLSVMNGMDGHLVYPNSDSLDLTREDTFGKMSTVTDQSAARGWWKTFSRMWNGLTR</sequence>
<dbReference type="Proteomes" id="UP000030104">
    <property type="component" value="Unassembled WGS sequence"/>
</dbReference>
<dbReference type="AlphaFoldDB" id="A0A0A2L6W2"/>
<dbReference type="EMBL" id="JQGA01000558">
    <property type="protein sequence ID" value="KGO74943.1"/>
    <property type="molecule type" value="Genomic_DNA"/>
</dbReference>
<dbReference type="STRING" id="40296.A0A0A2L6W2"/>
<dbReference type="HOGENOM" id="CLU_026100_0_0_1"/>